<evidence type="ECO:0000313" key="4">
    <source>
        <dbReference type="EMBL" id="SIO07195.1"/>
    </source>
</evidence>
<evidence type="ECO:0000313" key="5">
    <source>
        <dbReference type="Proteomes" id="UP000185207"/>
    </source>
</evidence>
<dbReference type="OrthoDB" id="1153025at2"/>
<reference evidence="5" key="1">
    <citation type="submission" date="2016-11" db="EMBL/GenBank/DDBJ databases">
        <authorList>
            <person name="Varghese N."/>
            <person name="Submissions S."/>
        </authorList>
    </citation>
    <scope>NUCLEOTIDE SEQUENCE [LARGE SCALE GENOMIC DNA]</scope>
    <source>
        <strain evidence="5">DSM 27623</strain>
    </source>
</reference>
<accession>A0A1N6GI36</accession>
<dbReference type="Gene3D" id="2.60.40.10">
    <property type="entry name" value="Immunoglobulins"/>
    <property type="match status" value="1"/>
</dbReference>
<dbReference type="Pfam" id="PF18962">
    <property type="entry name" value="Por_Secre_tail"/>
    <property type="match status" value="1"/>
</dbReference>
<dbReference type="InterPro" id="IPR013783">
    <property type="entry name" value="Ig-like_fold"/>
</dbReference>
<evidence type="ECO:0000256" key="1">
    <source>
        <dbReference type="ARBA" id="ARBA00022729"/>
    </source>
</evidence>
<keyword evidence="1 2" id="KW-0732">Signal</keyword>
<feature type="chain" id="PRO_5013133904" evidence="2">
    <location>
        <begin position="24"/>
        <end position="560"/>
    </location>
</feature>
<sequence length="560" mass="61926">MKKIFTLLSVLPVYLFYGGLASAQQTIYTESFSYPAGGLPPGWEIKAEQPPGWSINNSQISGGTAPELYMTYGMQVGLSRLVSPVINTAGHKRLALSYNQYLINFLGDAGETIGADVTFDGGQTWQTLWEKPLGTLNIPQDRFTYFITVPENATQIQYAFRYDGSNFFINGWAVDDVRIDAVPDKDLLVSQISGNTSVNAGQSAMLMVEVTNGGQLTQSNYNIKLKSSSGAELASVAGDPISFGEKSQKILTWTPQESDIPQQSVYAVVELSGDENATNNQSRDLAVHIMKDGTKNVQIGSGSFTLQHSIPFNFFNFYSLGQSMYTTQQIGKNNAKITGLQYTCQFDEDNNDIPIQIFLAETDQEDLSSEWLTPSSFTKVFDGKMNFKKGFNQLYIPLQNSFNYSGKNLVVYTNKSHPQMVLWSTFIGTFSEEPIYSRSRDGDEQPFDALNPPEGFPVLYVPNLTLFFEDGTMSVIDDVSKSALVQVYPNPVTDILKIKAQPNSRLMNISLINSAGQIVLKQDMTENSTELNVSPFPSGYYIAQIETSSGIVSKKILINH</sequence>
<dbReference type="EMBL" id="FSRK01000001">
    <property type="protein sequence ID" value="SIO07195.1"/>
    <property type="molecule type" value="Genomic_DNA"/>
</dbReference>
<name>A0A1N6GI36_9FLAO</name>
<dbReference type="AlphaFoldDB" id="A0A1N6GI36"/>
<proteinExistence type="predicted"/>
<feature type="domain" description="Secretion system C-terminal sorting" evidence="3">
    <location>
        <begin position="487"/>
        <end position="558"/>
    </location>
</feature>
<organism evidence="4 5">
    <name type="scientific">Epilithonimonas zeae</name>
    <dbReference type="NCBI Taxonomy" id="1416779"/>
    <lineage>
        <taxon>Bacteria</taxon>
        <taxon>Pseudomonadati</taxon>
        <taxon>Bacteroidota</taxon>
        <taxon>Flavobacteriia</taxon>
        <taxon>Flavobacteriales</taxon>
        <taxon>Weeksellaceae</taxon>
        <taxon>Chryseobacterium group</taxon>
        <taxon>Epilithonimonas</taxon>
    </lineage>
</organism>
<dbReference type="Proteomes" id="UP000185207">
    <property type="component" value="Unassembled WGS sequence"/>
</dbReference>
<dbReference type="RefSeq" id="WP_074234929.1">
    <property type="nucleotide sequence ID" value="NZ_FSRK01000001.1"/>
</dbReference>
<dbReference type="STRING" id="1416779.SAMN05444409_1863"/>
<keyword evidence="5" id="KW-1185">Reference proteome</keyword>
<dbReference type="Gene3D" id="2.60.120.260">
    <property type="entry name" value="Galactose-binding domain-like"/>
    <property type="match status" value="1"/>
</dbReference>
<evidence type="ECO:0000259" key="3">
    <source>
        <dbReference type="Pfam" id="PF18962"/>
    </source>
</evidence>
<gene>
    <name evidence="4" type="ORF">SAMN05444409_1863</name>
</gene>
<protein>
    <submittedName>
        <fullName evidence="4">Por secretion system C-terminal sorting domain-containing protein</fullName>
    </submittedName>
</protein>
<dbReference type="InterPro" id="IPR026444">
    <property type="entry name" value="Secre_tail"/>
</dbReference>
<evidence type="ECO:0000256" key="2">
    <source>
        <dbReference type="SAM" id="SignalP"/>
    </source>
</evidence>
<feature type="signal peptide" evidence="2">
    <location>
        <begin position="1"/>
        <end position="23"/>
    </location>
</feature>
<dbReference type="NCBIfam" id="TIGR04183">
    <property type="entry name" value="Por_Secre_tail"/>
    <property type="match status" value="1"/>
</dbReference>